<reference evidence="7 8" key="1">
    <citation type="submission" date="2021-01" db="EMBL/GenBank/DDBJ databases">
        <title>Whole genome shotgun sequence of Verrucosispora qiuiae NBRC 106684.</title>
        <authorList>
            <person name="Komaki H."/>
            <person name="Tamura T."/>
        </authorList>
    </citation>
    <scope>NUCLEOTIDE SEQUENCE [LARGE SCALE GENOMIC DNA]</scope>
    <source>
        <strain evidence="7 8">NBRC 106684</strain>
    </source>
</reference>
<proteinExistence type="inferred from homology"/>
<keyword evidence="5" id="KW-0408">Iron</keyword>
<dbReference type="PANTHER" id="PTHR24291">
    <property type="entry name" value="CYTOCHROME P450 FAMILY 4"/>
    <property type="match status" value="1"/>
</dbReference>
<dbReference type="PANTHER" id="PTHR24291:SF50">
    <property type="entry name" value="BIFUNCTIONAL ALBAFLAVENONE MONOOXYGENASE_TERPENE SYNTHASE"/>
    <property type="match status" value="1"/>
</dbReference>
<keyword evidence="3" id="KW-0479">Metal-binding</keyword>
<evidence type="ECO:0000256" key="3">
    <source>
        <dbReference type="ARBA" id="ARBA00022723"/>
    </source>
</evidence>
<keyword evidence="2" id="KW-0349">Heme</keyword>
<dbReference type="CDD" id="cd11049">
    <property type="entry name" value="CYP170A1-like"/>
    <property type="match status" value="1"/>
</dbReference>
<keyword evidence="8" id="KW-1185">Reference proteome</keyword>
<evidence type="ECO:0000313" key="7">
    <source>
        <dbReference type="EMBL" id="GIJ26734.1"/>
    </source>
</evidence>
<comment type="caution">
    <text evidence="7">The sequence shown here is derived from an EMBL/GenBank/DDBJ whole genome shotgun (WGS) entry which is preliminary data.</text>
</comment>
<keyword evidence="6" id="KW-0503">Monooxygenase</keyword>
<dbReference type="Pfam" id="PF00067">
    <property type="entry name" value="p450"/>
    <property type="match status" value="1"/>
</dbReference>
<evidence type="ECO:0000313" key="8">
    <source>
        <dbReference type="Proteomes" id="UP000653076"/>
    </source>
</evidence>
<evidence type="ECO:0000256" key="5">
    <source>
        <dbReference type="ARBA" id="ARBA00023004"/>
    </source>
</evidence>
<organism evidence="7 8">
    <name type="scientific">Micromonospora qiuiae</name>
    <dbReference type="NCBI Taxonomy" id="502268"/>
    <lineage>
        <taxon>Bacteria</taxon>
        <taxon>Bacillati</taxon>
        <taxon>Actinomycetota</taxon>
        <taxon>Actinomycetes</taxon>
        <taxon>Micromonosporales</taxon>
        <taxon>Micromonosporaceae</taxon>
        <taxon>Micromonospora</taxon>
    </lineage>
</organism>
<dbReference type="InterPro" id="IPR002401">
    <property type="entry name" value="Cyt_P450_E_grp-I"/>
</dbReference>
<name>A0ABQ4J986_9ACTN</name>
<dbReference type="Gene3D" id="1.10.630.10">
    <property type="entry name" value="Cytochrome P450"/>
    <property type="match status" value="1"/>
</dbReference>
<keyword evidence="4" id="KW-0560">Oxidoreductase</keyword>
<dbReference type="InterPro" id="IPR036396">
    <property type="entry name" value="Cyt_P450_sf"/>
</dbReference>
<dbReference type="RefSeq" id="WP_204034316.1">
    <property type="nucleotide sequence ID" value="NZ_BOPC01000024.1"/>
</dbReference>
<evidence type="ECO:0000256" key="1">
    <source>
        <dbReference type="ARBA" id="ARBA00010617"/>
    </source>
</evidence>
<accession>A0ABQ4J986</accession>
<protein>
    <submittedName>
        <fullName evidence="7">Cytochrome P450</fullName>
    </submittedName>
</protein>
<dbReference type="SUPFAM" id="SSF48264">
    <property type="entry name" value="Cytochrome P450"/>
    <property type="match status" value="1"/>
</dbReference>
<sequence>MPTSSRVYAVAPGALPLLGHAVPLARRPQEFLVNLSQYGDLVEVRLGRRPAIMVCAPQLIQRVLLEPRTFDKGGPLFEKADELVGQGLFAATWKPHRRQRRMLQPGFHQSRLPGYAAIMREEIDTLLAQWADGDRLDVRDEMHAVTLRIAARTMVTNPLSSHAADEVQECMPIINRGVYKRMVAPTALLEKLPTRENREFAVAHERMRKVVAETIEQYRSEGVDHGDLMSILINTTDEHTGKGLSEYEIHQQVMTLLAGGMETTANAICSTLLMISEHPEVERRLHDEVDTVLAGRPPAFDDIAQLPYLYRVFYETLRIRPPVWLLTRLTAEDCELGGHPIPKGTVILLSPYLLHHNPELFADPECFDPDRWLPERVDTVMKAAMQPFIMGNRKCIGDRFALTEAMLLIATITARWSMRMVPGERRKRLPEATLGPGPMPMTLTRRTSPAWSAVATPDGQSLAFGCPMRTGRE</sequence>
<dbReference type="InterPro" id="IPR050196">
    <property type="entry name" value="Cytochrome_P450_Monoox"/>
</dbReference>
<dbReference type="PRINTS" id="PR00463">
    <property type="entry name" value="EP450I"/>
</dbReference>
<comment type="similarity">
    <text evidence="1">Belongs to the cytochrome P450 family.</text>
</comment>
<evidence type="ECO:0000256" key="2">
    <source>
        <dbReference type="ARBA" id="ARBA00022617"/>
    </source>
</evidence>
<evidence type="ECO:0000256" key="6">
    <source>
        <dbReference type="ARBA" id="ARBA00023033"/>
    </source>
</evidence>
<dbReference type="InterPro" id="IPR001128">
    <property type="entry name" value="Cyt_P450"/>
</dbReference>
<dbReference type="Proteomes" id="UP000653076">
    <property type="component" value="Unassembled WGS sequence"/>
</dbReference>
<gene>
    <name evidence="7" type="ORF">Vqi01_18960</name>
</gene>
<dbReference type="PRINTS" id="PR00385">
    <property type="entry name" value="P450"/>
</dbReference>
<evidence type="ECO:0000256" key="4">
    <source>
        <dbReference type="ARBA" id="ARBA00023002"/>
    </source>
</evidence>
<dbReference type="EMBL" id="BOPC01000024">
    <property type="protein sequence ID" value="GIJ26734.1"/>
    <property type="molecule type" value="Genomic_DNA"/>
</dbReference>